<evidence type="ECO:0000313" key="3">
    <source>
        <dbReference type="EMBL" id="PHH55229.1"/>
    </source>
</evidence>
<dbReference type="EMBL" id="APWK03000014">
    <property type="protein sequence ID" value="PHH55229.1"/>
    <property type="molecule type" value="Genomic_DNA"/>
</dbReference>
<dbReference type="Gene3D" id="3.40.50.720">
    <property type="entry name" value="NAD(P)-binding Rossmann-like Domain"/>
    <property type="match status" value="1"/>
</dbReference>
<reference evidence="3 4" key="1">
    <citation type="journal article" date="2013" name="Fungal Biol.">
        <title>Analysis of microsatellite markers in the genome of the plant pathogen Ceratocystis fimbriata.</title>
        <authorList>
            <person name="Simpson M.C."/>
            <person name="Wilken P.M."/>
            <person name="Coetzee M.P."/>
            <person name="Wingfield M.J."/>
            <person name="Wingfield B.D."/>
        </authorList>
    </citation>
    <scope>NUCLEOTIDE SEQUENCE [LARGE SCALE GENOMIC DNA]</scope>
    <source>
        <strain evidence="3 4">CBS 114723</strain>
    </source>
</reference>
<keyword evidence="1" id="KW-0812">Transmembrane</keyword>
<reference evidence="3 4" key="2">
    <citation type="journal article" date="2013" name="IMA Fungus">
        <title>IMA Genome-F 1: Ceratocystis fimbriata: Draft nuclear genome sequence for the plant pathogen, Ceratocystis fimbriata.</title>
        <authorList>
            <person name="Wilken P.M."/>
            <person name="Steenkamp E.T."/>
            <person name="Wingfield M.J."/>
            <person name="de Beer Z.W."/>
            <person name="Wingfield B.D."/>
        </authorList>
    </citation>
    <scope>NUCLEOTIDE SEQUENCE [LARGE SCALE GENOMIC DNA]</scope>
    <source>
        <strain evidence="3 4">CBS 114723</strain>
    </source>
</reference>
<keyword evidence="4" id="KW-1185">Reference proteome</keyword>
<dbReference type="AlphaFoldDB" id="A0A2C5X2F6"/>
<dbReference type="STRING" id="1035309.A0A2C5X2F6"/>
<dbReference type="Proteomes" id="UP000222788">
    <property type="component" value="Unassembled WGS sequence"/>
</dbReference>
<keyword evidence="1" id="KW-1133">Transmembrane helix</keyword>
<evidence type="ECO:0000259" key="2">
    <source>
        <dbReference type="SMART" id="SM00881"/>
    </source>
</evidence>
<sequence>MKSLISATDATARAFFTSKAFAVVGASSDPAKFGHQVFAWYLVNSLPVTPLNPHSSSITVSGKSFATVSSVSALLDPTHTGVSIITPPSATLKVLRDAHEAGVRAVWLQPGTWDEAVVEYLAPGGDGVSPFETVVAGEGGRGHGGCNRCGSETSALMICRAGPQQAAGNAVVNLGAAELVAIAAIAFVTLIIVTFIFTVIVQVFAIPSPNCI</sequence>
<proteinExistence type="predicted"/>
<feature type="transmembrane region" description="Helical" evidence="1">
    <location>
        <begin position="179"/>
        <end position="206"/>
    </location>
</feature>
<dbReference type="OrthoDB" id="5138418at2759"/>
<dbReference type="SUPFAM" id="SSF51735">
    <property type="entry name" value="NAD(P)-binding Rossmann-fold domains"/>
    <property type="match status" value="1"/>
</dbReference>
<keyword evidence="1" id="KW-0472">Membrane</keyword>
<comment type="caution">
    <text evidence="3">The sequence shown here is derived from an EMBL/GenBank/DDBJ whole genome shotgun (WGS) entry which is preliminary data.</text>
</comment>
<feature type="domain" description="CoA-binding" evidence="2">
    <location>
        <begin position="15"/>
        <end position="112"/>
    </location>
</feature>
<dbReference type="PANTHER" id="PTHR33303">
    <property type="entry name" value="CYTOPLASMIC PROTEIN-RELATED"/>
    <property type="match status" value="1"/>
</dbReference>
<dbReference type="SMART" id="SM00881">
    <property type="entry name" value="CoA_binding"/>
    <property type="match status" value="1"/>
</dbReference>
<name>A0A2C5X2F6_9PEZI</name>
<evidence type="ECO:0000256" key="1">
    <source>
        <dbReference type="SAM" id="Phobius"/>
    </source>
</evidence>
<organism evidence="3 4">
    <name type="scientific">Ceratocystis fimbriata CBS 114723</name>
    <dbReference type="NCBI Taxonomy" id="1035309"/>
    <lineage>
        <taxon>Eukaryota</taxon>
        <taxon>Fungi</taxon>
        <taxon>Dikarya</taxon>
        <taxon>Ascomycota</taxon>
        <taxon>Pezizomycotina</taxon>
        <taxon>Sordariomycetes</taxon>
        <taxon>Hypocreomycetidae</taxon>
        <taxon>Microascales</taxon>
        <taxon>Ceratocystidaceae</taxon>
        <taxon>Ceratocystis</taxon>
    </lineage>
</organism>
<accession>A0A2C5X2F6</accession>
<gene>
    <name evidence="3" type="ORF">CFIMG_000036RA</name>
</gene>
<dbReference type="PANTHER" id="PTHR33303:SF2">
    <property type="entry name" value="COA-BINDING DOMAIN-CONTAINING PROTEIN"/>
    <property type="match status" value="1"/>
</dbReference>
<dbReference type="InterPro" id="IPR003781">
    <property type="entry name" value="CoA-bd"/>
</dbReference>
<dbReference type="InterPro" id="IPR036291">
    <property type="entry name" value="NAD(P)-bd_dom_sf"/>
</dbReference>
<dbReference type="Pfam" id="PF13380">
    <property type="entry name" value="CoA_binding_2"/>
    <property type="match status" value="1"/>
</dbReference>
<protein>
    <recommendedName>
        <fullName evidence="2">CoA-binding domain-containing protein</fullName>
    </recommendedName>
</protein>
<evidence type="ECO:0000313" key="4">
    <source>
        <dbReference type="Proteomes" id="UP000222788"/>
    </source>
</evidence>